<feature type="region of interest" description="Disordered" evidence="1">
    <location>
        <begin position="1"/>
        <end position="21"/>
    </location>
</feature>
<gene>
    <name evidence="2" type="ORF">PR048_017071</name>
</gene>
<evidence type="ECO:0000256" key="1">
    <source>
        <dbReference type="SAM" id="MobiDB-lite"/>
    </source>
</evidence>
<evidence type="ECO:0008006" key="4">
    <source>
        <dbReference type="Google" id="ProtNLM"/>
    </source>
</evidence>
<dbReference type="Proteomes" id="UP001159363">
    <property type="component" value="Chromosome 5"/>
</dbReference>
<comment type="caution">
    <text evidence="2">The sequence shown here is derived from an EMBL/GenBank/DDBJ whole genome shotgun (WGS) entry which is preliminary data.</text>
</comment>
<protein>
    <recommendedName>
        <fullName evidence="4">HAT C-terminal dimerisation domain-containing protein</fullName>
    </recommendedName>
</protein>
<sequence>MEQRRNERAGETGDPLENPPINGIVRYDSHMRKSGVTQPVIEPGSPRWEASSLSPAVNKAILASCLHPMFKLRRIPQDLNDQGRKRIHNMCILAAEQEQIASSDEADADTHISAQNEDHKLEKKFVFSSPNTEVEKYSTIELEIVSYLNNKSASMASLNQYQTVKIHFMRYNTSLCSSAPVERLFSFAGFILNPIRSLLSDHNFEKLIF</sequence>
<organism evidence="2 3">
    <name type="scientific">Dryococelus australis</name>
    <dbReference type="NCBI Taxonomy" id="614101"/>
    <lineage>
        <taxon>Eukaryota</taxon>
        <taxon>Metazoa</taxon>
        <taxon>Ecdysozoa</taxon>
        <taxon>Arthropoda</taxon>
        <taxon>Hexapoda</taxon>
        <taxon>Insecta</taxon>
        <taxon>Pterygota</taxon>
        <taxon>Neoptera</taxon>
        <taxon>Polyneoptera</taxon>
        <taxon>Phasmatodea</taxon>
        <taxon>Verophasmatodea</taxon>
        <taxon>Anareolatae</taxon>
        <taxon>Phasmatidae</taxon>
        <taxon>Eurycanthinae</taxon>
        <taxon>Dryococelus</taxon>
    </lineage>
</organism>
<dbReference type="EMBL" id="JARBHB010000006">
    <property type="protein sequence ID" value="KAJ8880601.1"/>
    <property type="molecule type" value="Genomic_DNA"/>
</dbReference>
<evidence type="ECO:0000313" key="2">
    <source>
        <dbReference type="EMBL" id="KAJ8880601.1"/>
    </source>
</evidence>
<accession>A0ABQ9H8K5</accession>
<reference evidence="2 3" key="1">
    <citation type="submission" date="2023-02" db="EMBL/GenBank/DDBJ databases">
        <title>LHISI_Scaffold_Assembly.</title>
        <authorList>
            <person name="Stuart O.P."/>
            <person name="Cleave R."/>
            <person name="Magrath M.J.L."/>
            <person name="Mikheyev A.S."/>
        </authorList>
    </citation>
    <scope>NUCLEOTIDE SEQUENCE [LARGE SCALE GENOMIC DNA]</scope>
    <source>
        <strain evidence="2">Daus_M_001</strain>
        <tissue evidence="2">Leg muscle</tissue>
    </source>
</reference>
<name>A0ABQ9H8K5_9NEOP</name>
<feature type="compositionally biased region" description="Basic and acidic residues" evidence="1">
    <location>
        <begin position="1"/>
        <end position="11"/>
    </location>
</feature>
<proteinExistence type="predicted"/>
<dbReference type="SUPFAM" id="SSF53098">
    <property type="entry name" value="Ribonuclease H-like"/>
    <property type="match status" value="1"/>
</dbReference>
<dbReference type="InterPro" id="IPR012337">
    <property type="entry name" value="RNaseH-like_sf"/>
</dbReference>
<evidence type="ECO:0000313" key="3">
    <source>
        <dbReference type="Proteomes" id="UP001159363"/>
    </source>
</evidence>
<keyword evidence="3" id="KW-1185">Reference proteome</keyword>